<organism evidence="3 4">
    <name type="scientific">Flexivirga endophytica</name>
    <dbReference type="NCBI Taxonomy" id="1849103"/>
    <lineage>
        <taxon>Bacteria</taxon>
        <taxon>Bacillati</taxon>
        <taxon>Actinomycetota</taxon>
        <taxon>Actinomycetes</taxon>
        <taxon>Micrococcales</taxon>
        <taxon>Dermacoccaceae</taxon>
        <taxon>Flexivirga</taxon>
    </lineage>
</organism>
<protein>
    <recommendedName>
        <fullName evidence="2">Polysaccharide pyruvyl transferase domain-containing protein</fullName>
    </recommendedName>
</protein>
<gene>
    <name evidence="3" type="ORF">GCM10011492_02310</name>
</gene>
<dbReference type="Pfam" id="PF04230">
    <property type="entry name" value="PS_pyruv_trans"/>
    <property type="match status" value="1"/>
</dbReference>
<sequence>MSKRYLMRLGKTPFEAVDAFHTLDRNTLGTNNGNLVYGAASHKLFSTRDTVVDANRYKINAAMADRVNDEYDGFILPLANAFRPEFENELLRTAQFLERLTIPFLMLSGGAQLPPDGDPASLRKMEPTIRRFARAVLDGSSKLSVRGEMSAAYLRSLGFDDVVVVGCPSMTLHGPGHRVEVPDTLQPGAPIAYNLETKDPFGGDLIEDAEHNYLATYLPQEHGTLELMLWATAPYSEADLRLPLDSSHQQFASGQAEFYLDAYPWIDRLAEMDFSFGARAHGNIAAVLGGTPCVMLAHDSRTFELARYHGIPYVVRGTEPLPATVQELYALADFSEFNRGHTERFQRLSDFIHENGFEHIYDPGQESARAHYEARIRRIDFPPPVRPTWQDRPADVAHRHAVLQERSNRQKQQQAQLRRDLGRLKAHSNDQLAQLTERVDQAEKRAAAAVRRAEAAEQRATRAEKKLAAIDKRVAKVSAEAQRATDRSQRAVRVPTRLRGLISRLRP</sequence>
<keyword evidence="1" id="KW-0175">Coiled coil</keyword>
<evidence type="ECO:0000259" key="2">
    <source>
        <dbReference type="Pfam" id="PF04230"/>
    </source>
</evidence>
<evidence type="ECO:0000313" key="4">
    <source>
        <dbReference type="Proteomes" id="UP000636793"/>
    </source>
</evidence>
<comment type="caution">
    <text evidence="3">The sequence shown here is derived from an EMBL/GenBank/DDBJ whole genome shotgun (WGS) entry which is preliminary data.</text>
</comment>
<accession>A0A916WMG2</accession>
<dbReference type="EMBL" id="BMHI01000001">
    <property type="protein sequence ID" value="GGB16134.1"/>
    <property type="molecule type" value="Genomic_DNA"/>
</dbReference>
<dbReference type="InterPro" id="IPR007345">
    <property type="entry name" value="Polysacch_pyruvyl_Trfase"/>
</dbReference>
<evidence type="ECO:0000256" key="1">
    <source>
        <dbReference type="SAM" id="Coils"/>
    </source>
</evidence>
<proteinExistence type="predicted"/>
<feature type="coiled-coil region" evidence="1">
    <location>
        <begin position="425"/>
        <end position="487"/>
    </location>
</feature>
<evidence type="ECO:0000313" key="3">
    <source>
        <dbReference type="EMBL" id="GGB16134.1"/>
    </source>
</evidence>
<dbReference type="RefSeq" id="WP_188835141.1">
    <property type="nucleotide sequence ID" value="NZ_BMHI01000001.1"/>
</dbReference>
<feature type="domain" description="Polysaccharide pyruvyl transferase" evidence="2">
    <location>
        <begin position="91"/>
        <end position="300"/>
    </location>
</feature>
<name>A0A916WMG2_9MICO</name>
<dbReference type="AlphaFoldDB" id="A0A916WMG2"/>
<reference evidence="3" key="2">
    <citation type="submission" date="2020-09" db="EMBL/GenBank/DDBJ databases">
        <authorList>
            <person name="Sun Q."/>
            <person name="Zhou Y."/>
        </authorList>
    </citation>
    <scope>NUCLEOTIDE SEQUENCE</scope>
    <source>
        <strain evidence="3">CGMCC 1.15085</strain>
    </source>
</reference>
<reference evidence="3" key="1">
    <citation type="journal article" date="2014" name="Int. J. Syst. Evol. Microbiol.">
        <title>Complete genome sequence of Corynebacterium casei LMG S-19264T (=DSM 44701T), isolated from a smear-ripened cheese.</title>
        <authorList>
            <consortium name="US DOE Joint Genome Institute (JGI-PGF)"/>
            <person name="Walter F."/>
            <person name="Albersmeier A."/>
            <person name="Kalinowski J."/>
            <person name="Ruckert C."/>
        </authorList>
    </citation>
    <scope>NUCLEOTIDE SEQUENCE</scope>
    <source>
        <strain evidence="3">CGMCC 1.15085</strain>
    </source>
</reference>
<dbReference type="Proteomes" id="UP000636793">
    <property type="component" value="Unassembled WGS sequence"/>
</dbReference>
<keyword evidence="4" id="KW-1185">Reference proteome</keyword>